<dbReference type="GO" id="GO:0006312">
    <property type="term" value="P:mitotic recombination"/>
    <property type="evidence" value="ECO:0007669"/>
    <property type="project" value="TreeGrafter"/>
</dbReference>
<evidence type="ECO:0000256" key="2">
    <source>
        <dbReference type="ARBA" id="ARBA00008283"/>
    </source>
</evidence>
<dbReference type="Proteomes" id="UP000095085">
    <property type="component" value="Unassembled WGS sequence"/>
</dbReference>
<evidence type="ECO:0000256" key="1">
    <source>
        <dbReference type="ARBA" id="ARBA00004123"/>
    </source>
</evidence>
<dbReference type="GO" id="GO:0003684">
    <property type="term" value="F:damaged DNA binding"/>
    <property type="evidence" value="ECO:0007669"/>
    <property type="project" value="InterPro"/>
</dbReference>
<keyword evidence="5" id="KW-0234">DNA repair</keyword>
<dbReference type="PANTHER" id="PTHR12749:SF0">
    <property type="entry name" value="DNA EXCISION REPAIR PROTEIN ERCC-1"/>
    <property type="match status" value="1"/>
</dbReference>
<dbReference type="Gene3D" id="3.40.50.10130">
    <property type="match status" value="1"/>
</dbReference>
<dbReference type="SUPFAM" id="SSF47781">
    <property type="entry name" value="RuvA domain 2-like"/>
    <property type="match status" value="1"/>
</dbReference>
<dbReference type="EMBL" id="KV454544">
    <property type="protein sequence ID" value="ODV65664.1"/>
    <property type="molecule type" value="Genomic_DNA"/>
</dbReference>
<dbReference type="GO" id="GO:0000110">
    <property type="term" value="C:nucleotide-excision repair factor 1 complex"/>
    <property type="evidence" value="ECO:0007669"/>
    <property type="project" value="TreeGrafter"/>
</dbReference>
<feature type="compositionally biased region" description="Polar residues" evidence="7">
    <location>
        <begin position="39"/>
        <end position="50"/>
    </location>
</feature>
<feature type="compositionally biased region" description="Basic and acidic residues" evidence="7">
    <location>
        <begin position="9"/>
        <end position="18"/>
    </location>
</feature>
<dbReference type="GO" id="GO:0003697">
    <property type="term" value="F:single-stranded DNA binding"/>
    <property type="evidence" value="ECO:0007669"/>
    <property type="project" value="TreeGrafter"/>
</dbReference>
<dbReference type="PANTHER" id="PTHR12749">
    <property type="entry name" value="EXCISION REPAIR CROSS-COMPLEMENTING 1 ERCC1"/>
    <property type="match status" value="1"/>
</dbReference>
<dbReference type="GO" id="GO:0070522">
    <property type="term" value="C:ERCC4-ERCC1 complex"/>
    <property type="evidence" value="ECO:0007669"/>
    <property type="project" value="TreeGrafter"/>
</dbReference>
<evidence type="ECO:0000313" key="10">
    <source>
        <dbReference type="Proteomes" id="UP000095085"/>
    </source>
</evidence>
<dbReference type="InterPro" id="IPR004579">
    <property type="entry name" value="ERCC1/RAD10/SWI10"/>
</dbReference>
<gene>
    <name evidence="9" type="ORF">HYPBUDRAFT_163229</name>
</gene>
<dbReference type="Pfam" id="PF03834">
    <property type="entry name" value="Rad10"/>
    <property type="match status" value="1"/>
</dbReference>
<reference evidence="10" key="1">
    <citation type="submission" date="2016-05" db="EMBL/GenBank/DDBJ databases">
        <title>Comparative genomics of biotechnologically important yeasts.</title>
        <authorList>
            <consortium name="DOE Joint Genome Institute"/>
            <person name="Riley R."/>
            <person name="Haridas S."/>
            <person name="Wolfe K.H."/>
            <person name="Lopes M.R."/>
            <person name="Hittinger C.T."/>
            <person name="Goker M."/>
            <person name="Salamov A."/>
            <person name="Wisecaver J."/>
            <person name="Long T.M."/>
            <person name="Aerts A.L."/>
            <person name="Barry K."/>
            <person name="Choi C."/>
            <person name="Clum A."/>
            <person name="Coughlan A.Y."/>
            <person name="Deshpande S."/>
            <person name="Douglass A.P."/>
            <person name="Hanson S.J."/>
            <person name="Klenk H.-P."/>
            <person name="Labutti K."/>
            <person name="Lapidus A."/>
            <person name="Lindquist E."/>
            <person name="Lipzen A."/>
            <person name="Meier-Kolthoff J.P."/>
            <person name="Ohm R.A."/>
            <person name="Otillar R.P."/>
            <person name="Pangilinan J."/>
            <person name="Peng Y."/>
            <person name="Rokas A."/>
            <person name="Rosa C.A."/>
            <person name="Scheuner C."/>
            <person name="Sibirny A.A."/>
            <person name="Slot J.C."/>
            <person name="Stielow J.B."/>
            <person name="Sun H."/>
            <person name="Kurtzman C.P."/>
            <person name="Blackwell M."/>
            <person name="Grigoriev I.V."/>
            <person name="Jeffries T.W."/>
        </authorList>
    </citation>
    <scope>NUCLEOTIDE SEQUENCE [LARGE SCALE GENOMIC DNA]</scope>
    <source>
        <strain evidence="10">NRRL Y-1933</strain>
    </source>
</reference>
<proteinExistence type="inferred from homology"/>
<accession>A0A1E4REG8</accession>
<keyword evidence="3" id="KW-0227">DNA damage</keyword>
<dbReference type="FunFam" id="3.40.50.10130:FF:000001">
    <property type="entry name" value="DNA excision repair protein ERCC-1"/>
    <property type="match status" value="1"/>
</dbReference>
<evidence type="ECO:0000256" key="7">
    <source>
        <dbReference type="SAM" id="MobiDB-lite"/>
    </source>
</evidence>
<organism evidence="9 10">
    <name type="scientific">Hyphopichia burtonii NRRL Y-1933</name>
    <dbReference type="NCBI Taxonomy" id="984485"/>
    <lineage>
        <taxon>Eukaryota</taxon>
        <taxon>Fungi</taxon>
        <taxon>Dikarya</taxon>
        <taxon>Ascomycota</taxon>
        <taxon>Saccharomycotina</taxon>
        <taxon>Pichiomycetes</taxon>
        <taxon>Debaryomycetaceae</taxon>
        <taxon>Hyphopichia</taxon>
    </lineage>
</organism>
<keyword evidence="6" id="KW-0539">Nucleus</keyword>
<dbReference type="SUPFAM" id="SSF52980">
    <property type="entry name" value="Restriction endonuclease-like"/>
    <property type="match status" value="1"/>
</dbReference>
<feature type="domain" description="ERCC1-like central" evidence="8">
    <location>
        <begin position="120"/>
        <end position="246"/>
    </location>
</feature>
<dbReference type="NCBIfam" id="TIGR00597">
    <property type="entry name" value="rad10"/>
    <property type="match status" value="1"/>
</dbReference>
<evidence type="ECO:0000256" key="4">
    <source>
        <dbReference type="ARBA" id="ARBA00023125"/>
    </source>
</evidence>
<name>A0A1E4REG8_9ASCO</name>
<keyword evidence="10" id="KW-1185">Reference proteome</keyword>
<evidence type="ECO:0000259" key="8">
    <source>
        <dbReference type="Pfam" id="PF03834"/>
    </source>
</evidence>
<dbReference type="OrthoDB" id="10262814at2759"/>
<dbReference type="STRING" id="984485.A0A1E4REG8"/>
<feature type="compositionally biased region" description="Pro residues" evidence="7">
    <location>
        <begin position="55"/>
        <end position="65"/>
    </location>
</feature>
<comment type="similarity">
    <text evidence="2">Belongs to the ERCC1/RAD10/SWI10 family.</text>
</comment>
<keyword evidence="4" id="KW-0238">DNA-binding</keyword>
<sequence>MSDPNGKNDPPKGNDAMDKSSFASILAGVQRMRDEYEPKSSNQQETASTSTAPQRPTPPARPAPARPRIERPVVVPRTRVERTGVSRSATPSGTSPSPTPDNASTRNIRQNQQVQSHSAIQVANSQKGNPLLSQSLMKTQSWQYNGLILSDYYINPLIQILFLSLKYHKLHPEYIWTRLKRLNKGSTVVGDVSKNDRALRILLVVVDIDSHQESLRKLADICIKHDLSLVLAWSFEEAGNYVAFCKQLELSTSKVNSTIKGVKKDDYHSCLVDTLTSIKSVNKTDVVNLLANCKSFKNIVIQNSQGNGKQMGNIQGLGTKKLNNMKSVFSEPFIYNKDYNQIS</sequence>
<dbReference type="InterPro" id="IPR011335">
    <property type="entry name" value="Restrct_endonuc-II-like"/>
</dbReference>
<evidence type="ECO:0000256" key="6">
    <source>
        <dbReference type="ARBA" id="ARBA00023242"/>
    </source>
</evidence>
<feature type="region of interest" description="Disordered" evidence="7">
    <location>
        <begin position="1"/>
        <end position="115"/>
    </location>
</feature>
<evidence type="ECO:0000256" key="5">
    <source>
        <dbReference type="ARBA" id="ARBA00023204"/>
    </source>
</evidence>
<dbReference type="AlphaFoldDB" id="A0A1E4REG8"/>
<protein>
    <submittedName>
        <fullName evidence="9">DNA repair protein rad10</fullName>
    </submittedName>
</protein>
<dbReference type="InterPro" id="IPR010994">
    <property type="entry name" value="RuvA_2-like"/>
</dbReference>
<dbReference type="Gene3D" id="1.10.150.20">
    <property type="entry name" value="5' to 3' exonuclease, C-terminal subdomain"/>
    <property type="match status" value="1"/>
</dbReference>
<dbReference type="GO" id="GO:0006302">
    <property type="term" value="P:double-strand break repair"/>
    <property type="evidence" value="ECO:0007669"/>
    <property type="project" value="UniProtKB-ARBA"/>
</dbReference>
<dbReference type="RefSeq" id="XP_020074731.1">
    <property type="nucleotide sequence ID" value="XM_020222608.1"/>
</dbReference>
<dbReference type="GeneID" id="30997157"/>
<evidence type="ECO:0000313" key="9">
    <source>
        <dbReference type="EMBL" id="ODV65664.1"/>
    </source>
</evidence>
<evidence type="ECO:0000256" key="3">
    <source>
        <dbReference type="ARBA" id="ARBA00022763"/>
    </source>
</evidence>
<dbReference type="GO" id="GO:0070914">
    <property type="term" value="P:UV-damage excision repair"/>
    <property type="evidence" value="ECO:0007669"/>
    <property type="project" value="TreeGrafter"/>
</dbReference>
<dbReference type="CDD" id="cd22325">
    <property type="entry name" value="ERCC1_C-like"/>
    <property type="match status" value="1"/>
</dbReference>
<comment type="subcellular location">
    <subcellularLocation>
        <location evidence="1">Nucleus</location>
    </subcellularLocation>
</comment>
<feature type="compositionally biased region" description="Polar residues" evidence="7">
    <location>
        <begin position="101"/>
        <end position="115"/>
    </location>
</feature>
<dbReference type="InterPro" id="IPR047260">
    <property type="entry name" value="ERCC1-like_central_dom"/>
</dbReference>